<evidence type="ECO:0000313" key="2">
    <source>
        <dbReference type="EMBL" id="KAH6873802.1"/>
    </source>
</evidence>
<feature type="region of interest" description="Disordered" evidence="1">
    <location>
        <begin position="162"/>
        <end position="192"/>
    </location>
</feature>
<dbReference type="AlphaFoldDB" id="A0A9P9AJA8"/>
<reference evidence="2 3" key="1">
    <citation type="journal article" date="2021" name="Nat. Commun.">
        <title>Genetic determinants of endophytism in the Arabidopsis root mycobiome.</title>
        <authorList>
            <person name="Mesny F."/>
            <person name="Miyauchi S."/>
            <person name="Thiergart T."/>
            <person name="Pickel B."/>
            <person name="Atanasova L."/>
            <person name="Karlsson M."/>
            <person name="Huettel B."/>
            <person name="Barry K.W."/>
            <person name="Haridas S."/>
            <person name="Chen C."/>
            <person name="Bauer D."/>
            <person name="Andreopoulos W."/>
            <person name="Pangilinan J."/>
            <person name="LaButti K."/>
            <person name="Riley R."/>
            <person name="Lipzen A."/>
            <person name="Clum A."/>
            <person name="Drula E."/>
            <person name="Henrissat B."/>
            <person name="Kohler A."/>
            <person name="Grigoriev I.V."/>
            <person name="Martin F.M."/>
            <person name="Hacquard S."/>
        </authorList>
    </citation>
    <scope>NUCLEOTIDE SEQUENCE [LARGE SCALE GENOMIC DNA]</scope>
    <source>
        <strain evidence="2 3">MPI-CAGE-CH-0241</strain>
    </source>
</reference>
<accession>A0A9P9AJA8</accession>
<evidence type="ECO:0000313" key="3">
    <source>
        <dbReference type="Proteomes" id="UP000777438"/>
    </source>
</evidence>
<evidence type="ECO:0000256" key="1">
    <source>
        <dbReference type="SAM" id="MobiDB-lite"/>
    </source>
</evidence>
<name>A0A9P9AJA8_9HYPO</name>
<protein>
    <submittedName>
        <fullName evidence="2">Uncharacterized protein</fullName>
    </submittedName>
</protein>
<proteinExistence type="predicted"/>
<keyword evidence="3" id="KW-1185">Reference proteome</keyword>
<comment type="caution">
    <text evidence="2">The sequence shown here is derived from an EMBL/GenBank/DDBJ whole genome shotgun (WGS) entry which is preliminary data.</text>
</comment>
<dbReference type="Proteomes" id="UP000777438">
    <property type="component" value="Unassembled WGS sequence"/>
</dbReference>
<gene>
    <name evidence="2" type="ORF">B0T10DRAFT_466070</name>
</gene>
<organism evidence="2 3">
    <name type="scientific">Thelonectria olida</name>
    <dbReference type="NCBI Taxonomy" id="1576542"/>
    <lineage>
        <taxon>Eukaryota</taxon>
        <taxon>Fungi</taxon>
        <taxon>Dikarya</taxon>
        <taxon>Ascomycota</taxon>
        <taxon>Pezizomycotina</taxon>
        <taxon>Sordariomycetes</taxon>
        <taxon>Hypocreomycetidae</taxon>
        <taxon>Hypocreales</taxon>
        <taxon>Nectriaceae</taxon>
        <taxon>Thelonectria</taxon>
    </lineage>
</organism>
<dbReference type="OrthoDB" id="10670782at2759"/>
<sequence>MVRESGRKDHRVWRSSWQQPGPFKAAWVGDNPTYTQRRAYILAYFKWHLPPTKEDLLKMEHEATWEAVEFYHDCGRTNVGLARFRWRVDQCLWHTFFRYFYPNNCGAQFPWPKGPAETADRYSTEYTTMKQQMLEGFVFQRSTAEDNKAAYDRAVSNRLSMPRNAENAEAKAKPGQSSKDSSTDKHDQGSENVPAASFYNSAAVWKEVFSSRADQPGLGPFEIMIPAQVDFEYLVTGPLNRDLAFLNGMLVLRVWKSHSGTETAAHKSIVPELEAFLCREVRNLFLDLIDWSKTIETPQAFPLRDYLTWGMKSYATVPKPGLPPPSKDEKDVIAVMAERKALEVAVAVTLAGEHDVELRAWNCSAFVLARQDFSIQHVKQVNAFIAVCSNYCRHKGIN</sequence>
<dbReference type="EMBL" id="JAGPYM010000044">
    <property type="protein sequence ID" value="KAH6873802.1"/>
    <property type="molecule type" value="Genomic_DNA"/>
</dbReference>